<proteinExistence type="predicted"/>
<dbReference type="EMBL" id="NMVO01000017">
    <property type="protein sequence ID" value="OYO09527.1"/>
    <property type="molecule type" value="Genomic_DNA"/>
</dbReference>
<organism evidence="2 3">
    <name type="scientific">Enemella evansiae</name>
    <dbReference type="NCBI Taxonomy" id="2016499"/>
    <lineage>
        <taxon>Bacteria</taxon>
        <taxon>Bacillati</taxon>
        <taxon>Actinomycetota</taxon>
        <taxon>Actinomycetes</taxon>
        <taxon>Propionibacteriales</taxon>
        <taxon>Propionibacteriaceae</taxon>
        <taxon>Enemella</taxon>
    </lineage>
</organism>
<feature type="compositionally biased region" description="Low complexity" evidence="1">
    <location>
        <begin position="58"/>
        <end position="88"/>
    </location>
</feature>
<feature type="region of interest" description="Disordered" evidence="1">
    <location>
        <begin position="1"/>
        <end position="134"/>
    </location>
</feature>
<dbReference type="RefSeq" id="WP_094356128.1">
    <property type="nucleotide sequence ID" value="NZ_NMVK01000006.1"/>
</dbReference>
<evidence type="ECO:0000313" key="3">
    <source>
        <dbReference type="Proteomes" id="UP000215896"/>
    </source>
</evidence>
<accession>A0A255G0Q9</accession>
<dbReference type="Proteomes" id="UP000215896">
    <property type="component" value="Unassembled WGS sequence"/>
</dbReference>
<protein>
    <recommendedName>
        <fullName evidence="4">Antitoxin</fullName>
    </recommendedName>
</protein>
<evidence type="ECO:0000313" key="2">
    <source>
        <dbReference type="EMBL" id="OYO09527.1"/>
    </source>
</evidence>
<dbReference type="Pfam" id="PF14013">
    <property type="entry name" value="MT0933_antitox"/>
    <property type="match status" value="1"/>
</dbReference>
<dbReference type="OrthoDB" id="5125103at2"/>
<evidence type="ECO:0008006" key="4">
    <source>
        <dbReference type="Google" id="ProtNLM"/>
    </source>
</evidence>
<gene>
    <name evidence="2" type="ORF">CGZ94_17790</name>
</gene>
<evidence type="ECO:0000256" key="1">
    <source>
        <dbReference type="SAM" id="MobiDB-lite"/>
    </source>
</evidence>
<reference evidence="2 3" key="1">
    <citation type="submission" date="2017-07" db="EMBL/GenBank/DDBJ databases">
        <title>Draft whole genome sequences of clinical Proprionibacteriaceae strains.</title>
        <authorList>
            <person name="Bernier A.-M."/>
            <person name="Bernard K."/>
            <person name="Domingo M.-C."/>
        </authorList>
    </citation>
    <scope>NUCLEOTIDE SEQUENCE [LARGE SCALE GENOMIC DNA]</scope>
    <source>
        <strain evidence="2 3">NML 030167</strain>
    </source>
</reference>
<feature type="compositionally biased region" description="Low complexity" evidence="1">
    <location>
        <begin position="97"/>
        <end position="127"/>
    </location>
</feature>
<dbReference type="InterPro" id="IPR028037">
    <property type="entry name" value="Antitoxin_Rv0909/MT0933"/>
</dbReference>
<dbReference type="AlphaFoldDB" id="A0A255G0Q9"/>
<feature type="compositionally biased region" description="Basic and acidic residues" evidence="1">
    <location>
        <begin position="16"/>
        <end position="30"/>
    </location>
</feature>
<comment type="caution">
    <text evidence="2">The sequence shown here is derived from an EMBL/GenBank/DDBJ whole genome shotgun (WGS) entry which is preliminary data.</text>
</comment>
<keyword evidence="3" id="KW-1185">Reference proteome</keyword>
<name>A0A255G0Q9_9ACTN</name>
<sequence>MGIFDKAKDFASNNPDKADSAVDKAGDMLDQKTGGKYSSQVDKGQDFARGQYGGGQQGEAAPGAAPEDQAGAPGQPGQPGQPEQQQGGFDAPGQPEQQGGFDAPQQQDQQPGFDAPQQDQGPDAPQGEGEQRQF</sequence>